<comment type="caution">
    <text evidence="2">The sequence shown here is derived from an EMBL/GenBank/DDBJ whole genome shotgun (WGS) entry which is preliminary data.</text>
</comment>
<dbReference type="PANTHER" id="PTHR10953">
    <property type="entry name" value="UBIQUITIN-ACTIVATING ENZYME E1"/>
    <property type="match status" value="1"/>
</dbReference>
<proteinExistence type="predicted"/>
<gene>
    <name evidence="2" type="ORF">BPSY_1134</name>
</gene>
<dbReference type="SUPFAM" id="SSF69572">
    <property type="entry name" value="Activating enzymes of the ubiquitin-like proteins"/>
    <property type="match status" value="1"/>
</dbReference>
<organism evidence="2 3">
    <name type="scientific">Bifidobacterium psychraerophilum</name>
    <dbReference type="NCBI Taxonomy" id="218140"/>
    <lineage>
        <taxon>Bacteria</taxon>
        <taxon>Bacillati</taxon>
        <taxon>Actinomycetota</taxon>
        <taxon>Actinomycetes</taxon>
        <taxon>Bifidobacteriales</taxon>
        <taxon>Bifidobacteriaceae</taxon>
        <taxon>Bifidobacterium</taxon>
    </lineage>
</organism>
<dbReference type="GO" id="GO:0004792">
    <property type="term" value="F:thiosulfate-cyanide sulfurtransferase activity"/>
    <property type="evidence" value="ECO:0007669"/>
    <property type="project" value="TreeGrafter"/>
</dbReference>
<evidence type="ECO:0000259" key="1">
    <source>
        <dbReference type="Pfam" id="PF00899"/>
    </source>
</evidence>
<dbReference type="PANTHER" id="PTHR10953:SF247">
    <property type="entry name" value="SLL6053 PROTEIN"/>
    <property type="match status" value="1"/>
</dbReference>
<sequence length="319" mass="35205">MAVVQVVEIVEQSLTVQALSRRGSVSHLQTYESADALCVYETEQGRFYVMKGQQGETCSFAFTEEMLVILDRLRTPASLDDLHKAAPDLSMKTLRATVQDLVGIGIVHETNEHVRTVDCAILGVGSIGSHIFTQLSQLPINSLTIIDDDIVEADNTNRQCFTRAEIGVPKVQALAARRTAVGTIRALQCRVGSADEMARIAVEGNCNLLIQAADYPSAGETAHYIWQAADSVNVPYITIPGYIGGLVGFSEFYYPRKTYNHGFNRHPITHEPLFQHTLGKIPYRMCSILGSLVAQQVDDYRHHLVPIGYGERGHFDSGR</sequence>
<dbReference type="EMBL" id="JGZI01000009">
    <property type="protein sequence ID" value="KFI82285.1"/>
    <property type="molecule type" value="Genomic_DNA"/>
</dbReference>
<dbReference type="Gene3D" id="3.40.50.720">
    <property type="entry name" value="NAD(P)-binding Rossmann-like Domain"/>
    <property type="match status" value="1"/>
</dbReference>
<protein>
    <submittedName>
        <fullName evidence="2">HesA/MoeB/ThiF family protein</fullName>
    </submittedName>
</protein>
<evidence type="ECO:0000313" key="2">
    <source>
        <dbReference type="EMBL" id="KFI82285.1"/>
    </source>
</evidence>
<evidence type="ECO:0000313" key="3">
    <source>
        <dbReference type="Proteomes" id="UP000029050"/>
    </source>
</evidence>
<dbReference type="InterPro" id="IPR000594">
    <property type="entry name" value="ThiF_NAD_FAD-bd"/>
</dbReference>
<dbReference type="GO" id="GO:0008641">
    <property type="term" value="F:ubiquitin-like modifier activating enzyme activity"/>
    <property type="evidence" value="ECO:0007669"/>
    <property type="project" value="InterPro"/>
</dbReference>
<feature type="domain" description="THIF-type NAD/FAD binding fold" evidence="1">
    <location>
        <begin position="108"/>
        <end position="238"/>
    </location>
</feature>
<name>A0A087CG85_9BIFI</name>
<dbReference type="STRING" id="218140.BPSY_1134"/>
<dbReference type="GO" id="GO:0016779">
    <property type="term" value="F:nucleotidyltransferase activity"/>
    <property type="evidence" value="ECO:0007669"/>
    <property type="project" value="TreeGrafter"/>
</dbReference>
<dbReference type="Proteomes" id="UP000029050">
    <property type="component" value="Unassembled WGS sequence"/>
</dbReference>
<dbReference type="Pfam" id="PF00899">
    <property type="entry name" value="ThiF"/>
    <property type="match status" value="1"/>
</dbReference>
<dbReference type="GO" id="GO:0005737">
    <property type="term" value="C:cytoplasm"/>
    <property type="evidence" value="ECO:0007669"/>
    <property type="project" value="TreeGrafter"/>
</dbReference>
<dbReference type="eggNOG" id="COG0476">
    <property type="taxonomic scope" value="Bacteria"/>
</dbReference>
<reference evidence="2 3" key="1">
    <citation type="submission" date="2014-03" db="EMBL/GenBank/DDBJ databases">
        <title>Genomics of Bifidobacteria.</title>
        <authorList>
            <person name="Ventura M."/>
            <person name="Milani C."/>
            <person name="Lugli G.A."/>
        </authorList>
    </citation>
    <scope>NUCLEOTIDE SEQUENCE [LARGE SCALE GENOMIC DNA]</scope>
    <source>
        <strain evidence="2 3">LMG 21775</strain>
    </source>
</reference>
<dbReference type="InterPro" id="IPR035985">
    <property type="entry name" value="Ubiquitin-activating_enz"/>
</dbReference>
<dbReference type="AlphaFoldDB" id="A0A087CG85"/>
<accession>A0A087CG85</accession>
<keyword evidence="3" id="KW-1185">Reference proteome</keyword>
<dbReference type="InterPro" id="IPR045886">
    <property type="entry name" value="ThiF/MoeB/HesA"/>
</dbReference>